<evidence type="ECO:0000256" key="2">
    <source>
        <dbReference type="PROSITE-ProRule" id="PRU00330"/>
    </source>
</evidence>
<dbReference type="InterPro" id="IPR059120">
    <property type="entry name" value="Cullin-like_AB"/>
</dbReference>
<dbReference type="InterPro" id="IPR045093">
    <property type="entry name" value="Cullin"/>
</dbReference>
<evidence type="ECO:0000259" key="5">
    <source>
        <dbReference type="PROSITE" id="PS50069"/>
    </source>
</evidence>
<dbReference type="InterPro" id="IPR019559">
    <property type="entry name" value="Cullin_neddylation_domain"/>
</dbReference>
<proteinExistence type="inferred from homology"/>
<feature type="region of interest" description="Disordered" evidence="4">
    <location>
        <begin position="345"/>
        <end position="383"/>
    </location>
</feature>
<evidence type="ECO:0000256" key="4">
    <source>
        <dbReference type="SAM" id="MobiDB-lite"/>
    </source>
</evidence>
<dbReference type="Pfam" id="PF00888">
    <property type="entry name" value="Cullin"/>
    <property type="match status" value="1"/>
</dbReference>
<dbReference type="InterPro" id="IPR036388">
    <property type="entry name" value="WH-like_DNA-bd_sf"/>
</dbReference>
<comment type="similarity">
    <text evidence="1 2 3">Belongs to the cullin family.</text>
</comment>
<dbReference type="PROSITE" id="PS50069">
    <property type="entry name" value="CULLIN_2"/>
    <property type="match status" value="1"/>
</dbReference>
<dbReference type="SUPFAM" id="SSF74788">
    <property type="entry name" value="Cullin repeat-like"/>
    <property type="match status" value="1"/>
</dbReference>
<dbReference type="SMART" id="SM00182">
    <property type="entry name" value="CULLIN"/>
    <property type="match status" value="1"/>
</dbReference>
<feature type="domain" description="Cullin family profile" evidence="5">
    <location>
        <begin position="440"/>
        <end position="673"/>
    </location>
</feature>
<evidence type="ECO:0000313" key="7">
    <source>
        <dbReference type="Proteomes" id="UP001648503"/>
    </source>
</evidence>
<dbReference type="Gene3D" id="1.20.1310.10">
    <property type="entry name" value="Cullin Repeats"/>
    <property type="match status" value="4"/>
</dbReference>
<dbReference type="SUPFAM" id="SSF46785">
    <property type="entry name" value="Winged helix' DNA-binding domain"/>
    <property type="match status" value="1"/>
</dbReference>
<dbReference type="Pfam" id="PF10557">
    <property type="entry name" value="Cullin_Nedd8"/>
    <property type="match status" value="1"/>
</dbReference>
<name>A0ABQ8F6Y3_9FUNG</name>
<evidence type="ECO:0000256" key="1">
    <source>
        <dbReference type="ARBA" id="ARBA00006019"/>
    </source>
</evidence>
<dbReference type="Gene3D" id="1.10.10.10">
    <property type="entry name" value="Winged helix-like DNA-binding domain superfamily/Winged helix DNA-binding domain"/>
    <property type="match status" value="2"/>
</dbReference>
<dbReference type="Gene3D" id="4.10.1030.10">
    <property type="entry name" value="Ring Box Chain A, domain 5"/>
    <property type="match status" value="1"/>
</dbReference>
<dbReference type="SMART" id="SM00884">
    <property type="entry name" value="Cullin_Nedd8"/>
    <property type="match status" value="1"/>
</dbReference>
<keyword evidence="7" id="KW-1185">Reference proteome</keyword>
<evidence type="ECO:0000256" key="3">
    <source>
        <dbReference type="RuleBase" id="RU003829"/>
    </source>
</evidence>
<gene>
    <name evidence="6" type="ORF">BASA50_008593</name>
</gene>
<accession>A0ABQ8F6Y3</accession>
<evidence type="ECO:0000313" key="6">
    <source>
        <dbReference type="EMBL" id="KAH6591619.1"/>
    </source>
</evidence>
<dbReference type="InterPro" id="IPR036390">
    <property type="entry name" value="WH_DNA-bd_sf"/>
</dbReference>
<dbReference type="Pfam" id="PF26557">
    <property type="entry name" value="Cullin_AB"/>
    <property type="match status" value="1"/>
</dbReference>
<sequence length="799" mass="90807">MNPIGLAAAWETLRPGVDRILDRWDDGVSANEYMVLYTATYDYCTNTKGITGAIEQRSDQKGANLIGGDLYSELRRHIEQHLHKTTELAADLTDDAILNYYTKHWTKFTVSVTTLNHIFGYLNRHWVKREIDEGHKTIYEIYILSLVSWRDHLFQRLQEKVIKAALKTIGKQRNGETISTGLLKTIVESYVSIGLDENDSRKSTLDIYKTYFEIPFIEATESYYRAESEVFITQNPITEYMKKAEARLLEEEKRVEIYLHPSTQKALITTCETVLVMNHTGPIQDEFQTLLDNDHIDDLSRIYSLLHRVPEGLDRLRIIFEAHVRKQGLSAVEKVAESAAAGAAAAAGSGSGATPSNGKPDEDEEEDQAPKKKHGLKKSAGDSTDVDPKLYVDGLLCVHKKYADLVQTAFRGEAGFVASLDKACREFTNRNIVCKASSSKSPELLARYCDSLLRKSNKMAEDTEFEELLNSVMTVFKYVEDKDVFQKFYSKHLAKRLVNGTSSSDDGELLMLTKLKDACGHEYTSKLQRMFTDMGVSKDLDDDFKEQMRRNHENDDFLDFGALVLNTASWPFQPPKSGLNIPDDLLKTYERFQRFYQSKHSGRKLTWLFQFCKGELKTNYTRGSKTGYTFQVSTYQMAVLLLYNSATSYTLEELLGTTGVTRDVLLPTVGLLVKAKIVLVQGGGFGSQGSRYVLNDEFKSKKVRININLPIKTEQKAESDDTHRTIEEDRKLLIQAAIVRVMKTRKTLKHVALVTEVIQQLQSRFKPQVPDIKKCIDILLEKEFIERADGQKDVFNYLA</sequence>
<dbReference type="PANTHER" id="PTHR11932">
    <property type="entry name" value="CULLIN"/>
    <property type="match status" value="1"/>
</dbReference>
<dbReference type="Proteomes" id="UP001648503">
    <property type="component" value="Unassembled WGS sequence"/>
</dbReference>
<dbReference type="EMBL" id="JAFCIX010000403">
    <property type="protein sequence ID" value="KAH6591619.1"/>
    <property type="molecule type" value="Genomic_DNA"/>
</dbReference>
<dbReference type="SUPFAM" id="SSF75632">
    <property type="entry name" value="Cullin homology domain"/>
    <property type="match status" value="1"/>
</dbReference>
<dbReference type="InterPro" id="IPR001373">
    <property type="entry name" value="Cullin_N"/>
</dbReference>
<comment type="caution">
    <text evidence="6">The sequence shown here is derived from an EMBL/GenBank/DDBJ whole genome shotgun (WGS) entry which is preliminary data.</text>
</comment>
<protein>
    <recommendedName>
        <fullName evidence="5">Cullin family profile domain-containing protein</fullName>
    </recommendedName>
</protein>
<dbReference type="InterPro" id="IPR016159">
    <property type="entry name" value="Cullin_repeat-like_dom_sf"/>
</dbReference>
<organism evidence="6 7">
    <name type="scientific">Batrachochytrium salamandrivorans</name>
    <dbReference type="NCBI Taxonomy" id="1357716"/>
    <lineage>
        <taxon>Eukaryota</taxon>
        <taxon>Fungi</taxon>
        <taxon>Fungi incertae sedis</taxon>
        <taxon>Chytridiomycota</taxon>
        <taxon>Chytridiomycota incertae sedis</taxon>
        <taxon>Chytridiomycetes</taxon>
        <taxon>Rhizophydiales</taxon>
        <taxon>Rhizophydiales incertae sedis</taxon>
        <taxon>Batrachochytrium</taxon>
    </lineage>
</organism>
<dbReference type="InterPro" id="IPR016158">
    <property type="entry name" value="Cullin_homology"/>
</dbReference>
<reference evidence="6 7" key="1">
    <citation type="submission" date="2021-02" db="EMBL/GenBank/DDBJ databases">
        <title>Variation within the Batrachochytrium salamandrivorans European outbreak.</title>
        <authorList>
            <person name="Kelly M."/>
            <person name="Pasmans F."/>
            <person name="Shea T.P."/>
            <person name="Munoz J.F."/>
            <person name="Carranza S."/>
            <person name="Cuomo C.A."/>
            <person name="Martel A."/>
        </authorList>
    </citation>
    <scope>NUCLEOTIDE SEQUENCE [LARGE SCALE GENOMIC DNA]</scope>
    <source>
        <strain evidence="6 7">AMFP18/2</strain>
    </source>
</reference>
<dbReference type="InterPro" id="IPR036317">
    <property type="entry name" value="Cullin_homology_sf"/>
</dbReference>